<comment type="caution">
    <text evidence="2">The sequence shown here is derived from an EMBL/GenBank/DDBJ whole genome shotgun (WGS) entry which is preliminary data.</text>
</comment>
<dbReference type="PANTHER" id="PTHR43415:SF5">
    <property type="entry name" value="ACETYLTRANSFERASE"/>
    <property type="match status" value="1"/>
</dbReference>
<protein>
    <submittedName>
        <fullName evidence="2">GNAT family N-acetyltransferase</fullName>
    </submittedName>
</protein>
<sequence>MSFNIWEGKVVKLRPIETSDWEEFHKDGLDSEIARLNDTIYGPRTQEGTRKWTEDESNKGWDGHHFRLAIENHDGDLVGSINTFDCDSRNGTFYYGVSIFREYWKKGYASDAVKIILRYFFDELRYQKANALVYNFNEGSIHLHNHLGFTKEGCLRNMVYTNGEYHDILTKEEFQSF</sequence>
<accession>A0ABT9J3U3</accession>
<evidence type="ECO:0000259" key="1">
    <source>
        <dbReference type="PROSITE" id="PS51186"/>
    </source>
</evidence>
<dbReference type="Gene3D" id="3.40.630.30">
    <property type="match status" value="1"/>
</dbReference>
<reference evidence="2 3" key="1">
    <citation type="submission" date="2023-08" db="EMBL/GenBank/DDBJ databases">
        <authorList>
            <person name="Park J.-S."/>
        </authorList>
    </citation>
    <scope>NUCLEOTIDE SEQUENCE [LARGE SCALE GENOMIC DNA]</scope>
    <source>
        <strain evidence="2 3">2205SS18-9</strain>
    </source>
</reference>
<dbReference type="InterPro" id="IPR000182">
    <property type="entry name" value="GNAT_dom"/>
</dbReference>
<dbReference type="Proteomes" id="UP001231941">
    <property type="component" value="Unassembled WGS sequence"/>
</dbReference>
<dbReference type="RefSeq" id="WP_305993584.1">
    <property type="nucleotide sequence ID" value="NZ_JAVAMP010000013.1"/>
</dbReference>
<name>A0ABT9J3U3_9BACL</name>
<dbReference type="Pfam" id="PF13302">
    <property type="entry name" value="Acetyltransf_3"/>
    <property type="match status" value="1"/>
</dbReference>
<evidence type="ECO:0000313" key="2">
    <source>
        <dbReference type="EMBL" id="MDP5276274.1"/>
    </source>
</evidence>
<evidence type="ECO:0000313" key="3">
    <source>
        <dbReference type="Proteomes" id="UP001231941"/>
    </source>
</evidence>
<organism evidence="2 3">
    <name type="scientific">Chengkuizengella axinellae</name>
    <dbReference type="NCBI Taxonomy" id="3064388"/>
    <lineage>
        <taxon>Bacteria</taxon>
        <taxon>Bacillati</taxon>
        <taxon>Bacillota</taxon>
        <taxon>Bacilli</taxon>
        <taxon>Bacillales</taxon>
        <taxon>Paenibacillaceae</taxon>
        <taxon>Chengkuizengella</taxon>
    </lineage>
</organism>
<proteinExistence type="predicted"/>
<gene>
    <name evidence="2" type="ORF">Q5Y73_19435</name>
</gene>
<dbReference type="PROSITE" id="PS51186">
    <property type="entry name" value="GNAT"/>
    <property type="match status" value="1"/>
</dbReference>
<dbReference type="SUPFAM" id="SSF55729">
    <property type="entry name" value="Acyl-CoA N-acyltransferases (Nat)"/>
    <property type="match status" value="1"/>
</dbReference>
<dbReference type="PANTHER" id="PTHR43415">
    <property type="entry name" value="SPERMIDINE N(1)-ACETYLTRANSFERASE"/>
    <property type="match status" value="1"/>
</dbReference>
<feature type="domain" description="N-acetyltransferase" evidence="1">
    <location>
        <begin position="11"/>
        <end position="172"/>
    </location>
</feature>
<dbReference type="InterPro" id="IPR016181">
    <property type="entry name" value="Acyl_CoA_acyltransferase"/>
</dbReference>
<dbReference type="EMBL" id="JAVAMP010000013">
    <property type="protein sequence ID" value="MDP5276274.1"/>
    <property type="molecule type" value="Genomic_DNA"/>
</dbReference>
<keyword evidence="3" id="KW-1185">Reference proteome</keyword>